<gene>
    <name evidence="2" type="ORF">NIES2135_67430</name>
</gene>
<sequence length="1783" mass="203032">MSDRDPSSTTLDTQEFARLSQLSQLRAIWQEQQSSRAEGGLLAISGFEHQFLLALLKVVRCWKELPEAERQDLQQSQRVLTEALSDIVEIGVVVTLTQVKRTLSETMLRSALEELWEIFKLASEHIPNLLDHLRFVISGKFEGERSAEEVIQGWGTKSQNKQKPELTNFKSKVSCELVTDPRAELNNELEELCRDEDAGTTIARWLGYLLQLGSGFPPERISSFIWRELANDQGLAAFSATLARLLSQSQKRLHALRGTLGQSIALSRTELSQLQECVFSQHITLLSGPSGSGKSVLCKLAIQQCFQNFDCLFLNPADIVAFSEASDVIAGRGLRRLDELLAARVIENPILIIDDLSDVDEQSLNTVLDLIHTSLNLHTNSHIRFVLVSHPSGADRIREKLSAQFGTDLSLPVIELPQLPIQVLKLTENLPVGLADLIQRHNEFGPALNLKLLDWLIRSVQEKQVDVSKFKSDLDLLNWFWRDHIGGDRNFNESCRALIKVAEELANRFTPDLPLYFDSSIGSDVLSTLTRKDCLRVVDERVTVSHRFVGDCARFHSLRSNRREIETNNLVEKLMNPLWSQPVRWFALQVVLESENHETWQETVCEALEGEYLQLLDSFLDGAILSTQPGVVLGECPSEHLPLIIERFIIRLLAIATTPFHYEADDSQPTSLRTKLAVQDQVTGTPKPQLWEPAWRWLLSQNPDDILEESCIIFKAAQAWLNWSTDARRFPLRTEVAEFILNLAQRVLLPDPDPTARTISSAELAELIKLRQQGVLPAPELSRRKNYYLGDFKSNAFACIVFTLRIIPERSTWLLRALAGREIIPANRLESTETSCFLSRPGIGVLEPSHPKGPAGEVNHEFREFMLNRNGFHLTTVILVNSQLGAELLLALTIQSPRYRYENDWDDDWRDHGLGTEGSHDLDVCTFDFAPLLTLLQIDEKAAIEIVDTLCQVATQRNREVCESLYQRRDQSEENLETERSLAHLQPDTYELSLIIGNTNKQFQGERKSLYWHRNLPLSPRIVNCLLMTLEAWLYSRPTRTDLEYSIAIILERSSTVAMLGVLVTLAKRDPSLLTGALLPLVSSLQLLIWLEFELIDRGQDYGFDSVNARSFSQADIAKLLEFQRLPYRKIDLQRWILSLWINGEIPSEAQLRVLGNWDSYQLPQIPEVSASRALRIRAWFERSNWQEGEDSEGNPCLQFVGEIPRDSEADDSPLWNLQHLQATITCRKIIDGEQEKTLELHNSLVSFLTNEERINCLKQKLELTAFGNTIWASIAIVLEPPHQELTQELEADLELLAESLVDLPFAVDSFNRYQRHGLDANAFIAHAAPEIIKRLQTNRKIRVAAFRCLIGIRNEDTSVFVRSWLKAYGLKHTLTQSLINVASQVARLITLTHMLAYARYIRKATRPDGTHIAPRSHDIAAEICHSEDPQTEEAWLNLQDDLANETLQSISITNAFEWIPETLSSVIQEVPTRLLRRSEEALDWKFFGAVLIPVLTVKVEDAEDETFLDALGKQVISALVRDREKLFLERQSDSENHRRSDRQVHLYESQSHLLDAVVEPNNLNFLAQVNHLVSTLRDWNLVDCIILCDVMDVLIYRFTNGSIVEEHDSKLINGTADIIGAYLSEFRNRSLPDLRILGRISDAWEKLVELLSRDSRQVNGVACADQSLVRFLKRFQEVLLSYYQARQNLYDLGRISQYKQLRRILLKMLVQRSDLIPTSRNTESELLVQMLAELWDCDRNWVIEKQARLQDLRTLLGQLQQADALGSGALADQIAYFLAHLH</sequence>
<evidence type="ECO:0000259" key="1">
    <source>
        <dbReference type="SMART" id="SM00382"/>
    </source>
</evidence>
<organism evidence="2 3">
    <name type="scientific">Leptolyngbya boryana NIES-2135</name>
    <dbReference type="NCBI Taxonomy" id="1973484"/>
    <lineage>
        <taxon>Bacteria</taxon>
        <taxon>Bacillati</taxon>
        <taxon>Cyanobacteriota</taxon>
        <taxon>Cyanophyceae</taxon>
        <taxon>Leptolyngbyales</taxon>
        <taxon>Leptolyngbyaceae</taxon>
        <taxon>Leptolyngbya group</taxon>
        <taxon>Leptolyngbya</taxon>
    </lineage>
</organism>
<dbReference type="InterPro" id="IPR027417">
    <property type="entry name" value="P-loop_NTPase"/>
</dbReference>
<feature type="domain" description="AAA+ ATPase" evidence="1">
    <location>
        <begin position="280"/>
        <end position="411"/>
    </location>
</feature>
<keyword evidence="3" id="KW-1185">Reference proteome</keyword>
<geneLocation type="plasmid" evidence="2">
    <name>plasmid2</name>
</geneLocation>
<proteinExistence type="predicted"/>
<name>A0A1Z4JT52_LEPBY</name>
<dbReference type="InterPro" id="IPR003593">
    <property type="entry name" value="AAA+_ATPase"/>
</dbReference>
<reference evidence="2 3" key="1">
    <citation type="submission" date="2017-06" db="EMBL/GenBank/DDBJ databases">
        <title>Genome sequencing of cyanobaciteial culture collection at National Institute for Environmental Studies (NIES).</title>
        <authorList>
            <person name="Hirose Y."/>
            <person name="Shimura Y."/>
            <person name="Fujisawa T."/>
            <person name="Nakamura Y."/>
            <person name="Kawachi M."/>
        </authorList>
    </citation>
    <scope>NUCLEOTIDE SEQUENCE [LARGE SCALE GENOMIC DNA]</scope>
    <source>
        <strain evidence="2 3">NIES-2135</strain>
        <plasmid evidence="3">Plasmid Plasmid2 dna</plasmid>
    </source>
</reference>
<protein>
    <recommendedName>
        <fullName evidence="1">AAA+ ATPase domain-containing protein</fullName>
    </recommendedName>
</protein>
<dbReference type="SMART" id="SM00382">
    <property type="entry name" value="AAA"/>
    <property type="match status" value="1"/>
</dbReference>
<dbReference type="GO" id="GO:0016887">
    <property type="term" value="F:ATP hydrolysis activity"/>
    <property type="evidence" value="ECO:0007669"/>
    <property type="project" value="InterPro"/>
</dbReference>
<keyword evidence="2" id="KW-0614">Plasmid</keyword>
<dbReference type="EMBL" id="AP018205">
    <property type="protein sequence ID" value="BAY59866.1"/>
    <property type="molecule type" value="Genomic_DNA"/>
</dbReference>
<dbReference type="CDD" id="cd00009">
    <property type="entry name" value="AAA"/>
    <property type="match status" value="1"/>
</dbReference>
<dbReference type="Proteomes" id="UP000217895">
    <property type="component" value="Plasmid Plasmid2 dna"/>
</dbReference>
<accession>A0A1Z4JT52</accession>
<dbReference type="Pfam" id="PF00004">
    <property type="entry name" value="AAA"/>
    <property type="match status" value="1"/>
</dbReference>
<evidence type="ECO:0000313" key="2">
    <source>
        <dbReference type="EMBL" id="BAY59866.1"/>
    </source>
</evidence>
<dbReference type="GO" id="GO:0005524">
    <property type="term" value="F:ATP binding"/>
    <property type="evidence" value="ECO:0007669"/>
    <property type="project" value="InterPro"/>
</dbReference>
<dbReference type="InterPro" id="IPR003959">
    <property type="entry name" value="ATPase_AAA_core"/>
</dbReference>
<dbReference type="SUPFAM" id="SSF52540">
    <property type="entry name" value="P-loop containing nucleoside triphosphate hydrolases"/>
    <property type="match status" value="1"/>
</dbReference>
<evidence type="ECO:0000313" key="3">
    <source>
        <dbReference type="Proteomes" id="UP000217895"/>
    </source>
</evidence>
<dbReference type="Gene3D" id="3.40.50.300">
    <property type="entry name" value="P-loop containing nucleotide triphosphate hydrolases"/>
    <property type="match status" value="1"/>
</dbReference>